<dbReference type="AlphaFoldDB" id="A0A556AEE0"/>
<dbReference type="EMBL" id="VLTJ01000037">
    <property type="protein sequence ID" value="TSH91260.1"/>
    <property type="molecule type" value="Genomic_DNA"/>
</dbReference>
<feature type="transmembrane region" description="Helical" evidence="1">
    <location>
        <begin position="70"/>
        <end position="102"/>
    </location>
</feature>
<reference evidence="2 3" key="1">
    <citation type="submission" date="2019-07" db="EMBL/GenBank/DDBJ databases">
        <title>Qingshengfaniella alkalisoli gen. nov., sp. nov., isolated from saline soil.</title>
        <authorList>
            <person name="Xu L."/>
            <person name="Huang X.-X."/>
            <person name="Sun J.-Q."/>
        </authorList>
    </citation>
    <scope>NUCLEOTIDE SEQUENCE [LARGE SCALE GENOMIC DNA]</scope>
    <source>
        <strain evidence="2 3">DSM 27279</strain>
    </source>
</reference>
<feature type="transmembrane region" description="Helical" evidence="1">
    <location>
        <begin position="20"/>
        <end position="49"/>
    </location>
</feature>
<dbReference type="Proteomes" id="UP000318405">
    <property type="component" value="Unassembled WGS sequence"/>
</dbReference>
<sequence length="121" mass="13282">MQPVSPPPPPAPPPGLNLRLVLHIVYGLYAIGFITGGMGWLAAVVLCYVKKGDAAGTVYSSHFEWVLRTFWWSVLWFAVSALLALILIGWVGVFVTLVWVLYRVIKGWLTLAEGRSIGAMV</sequence>
<keyword evidence="3" id="KW-1185">Reference proteome</keyword>
<dbReference type="OrthoDB" id="5405464at2"/>
<evidence type="ECO:0000313" key="3">
    <source>
        <dbReference type="Proteomes" id="UP000318405"/>
    </source>
</evidence>
<evidence type="ECO:0008006" key="4">
    <source>
        <dbReference type="Google" id="ProtNLM"/>
    </source>
</evidence>
<keyword evidence="1" id="KW-0472">Membrane</keyword>
<organism evidence="2 3">
    <name type="scientific">Verticiella sediminum</name>
    <dbReference type="NCBI Taxonomy" id="1247510"/>
    <lineage>
        <taxon>Bacteria</taxon>
        <taxon>Pseudomonadati</taxon>
        <taxon>Pseudomonadota</taxon>
        <taxon>Betaproteobacteria</taxon>
        <taxon>Burkholderiales</taxon>
        <taxon>Alcaligenaceae</taxon>
        <taxon>Verticiella</taxon>
    </lineage>
</organism>
<evidence type="ECO:0000256" key="1">
    <source>
        <dbReference type="SAM" id="Phobius"/>
    </source>
</evidence>
<proteinExistence type="predicted"/>
<protein>
    <recommendedName>
        <fullName evidence="4">Transmembrane protein</fullName>
    </recommendedName>
</protein>
<gene>
    <name evidence="2" type="ORF">FOZ76_18660</name>
</gene>
<evidence type="ECO:0000313" key="2">
    <source>
        <dbReference type="EMBL" id="TSH91260.1"/>
    </source>
</evidence>
<comment type="caution">
    <text evidence="2">The sequence shown here is derived from an EMBL/GenBank/DDBJ whole genome shotgun (WGS) entry which is preliminary data.</text>
</comment>
<accession>A0A556AEE0</accession>
<name>A0A556AEE0_9BURK</name>
<keyword evidence="1" id="KW-0812">Transmembrane</keyword>
<keyword evidence="1" id="KW-1133">Transmembrane helix</keyword>